<feature type="compositionally biased region" description="Basic and acidic residues" evidence="1">
    <location>
        <begin position="43"/>
        <end position="70"/>
    </location>
</feature>
<evidence type="ECO:0000313" key="2">
    <source>
        <dbReference type="EMBL" id="KIN99402.1"/>
    </source>
</evidence>
<proteinExistence type="predicted"/>
<keyword evidence="3" id="KW-1185">Reference proteome</keyword>
<gene>
    <name evidence="2" type="ORF">M404DRAFT_30462</name>
</gene>
<reference evidence="3" key="2">
    <citation type="submission" date="2015-01" db="EMBL/GenBank/DDBJ databases">
        <title>Evolutionary Origins and Diversification of the Mycorrhizal Mutualists.</title>
        <authorList>
            <consortium name="DOE Joint Genome Institute"/>
            <consortium name="Mycorrhizal Genomics Consortium"/>
            <person name="Kohler A."/>
            <person name="Kuo A."/>
            <person name="Nagy L.G."/>
            <person name="Floudas D."/>
            <person name="Copeland A."/>
            <person name="Barry K.W."/>
            <person name="Cichocki N."/>
            <person name="Veneault-Fourrey C."/>
            <person name="LaButti K."/>
            <person name="Lindquist E.A."/>
            <person name="Lipzen A."/>
            <person name="Lundell T."/>
            <person name="Morin E."/>
            <person name="Murat C."/>
            <person name="Riley R."/>
            <person name="Ohm R."/>
            <person name="Sun H."/>
            <person name="Tunlid A."/>
            <person name="Henrissat B."/>
            <person name="Grigoriev I.V."/>
            <person name="Hibbett D.S."/>
            <person name="Martin F."/>
        </authorList>
    </citation>
    <scope>NUCLEOTIDE SEQUENCE [LARGE SCALE GENOMIC DNA]</scope>
    <source>
        <strain evidence="3">Marx 270</strain>
    </source>
</reference>
<dbReference type="OrthoDB" id="2705551at2759"/>
<dbReference type="AlphaFoldDB" id="A0A0C3IR62"/>
<accession>A0A0C3IR62</accession>
<sequence>MQAKSKERKRQKVAEQAWQEEKAWLEAKRVEREWTEAERAVHEAKEERCKAKEEREAKQKCKAEAGKGDKASASSSEASKVKKVVMDPGCTHCAQAQVVCKFLMDGNKKCIACVRCNQSKGKCQWPRDGKDAKAGPKVAGKVNKGKKWKVNEENAEARPSKQKQVKMSMKLTEVLDLNEPEASGRLIANNLASLFKLHETTIENSGQIANTLKSILDESYGFRVVVTPSDLGSSNLNLDELHEEVEWLQAKEGGAKGEDENMAEACYVTRPKQQGLL</sequence>
<evidence type="ECO:0000313" key="3">
    <source>
        <dbReference type="Proteomes" id="UP000054217"/>
    </source>
</evidence>
<evidence type="ECO:0000256" key="1">
    <source>
        <dbReference type="SAM" id="MobiDB-lite"/>
    </source>
</evidence>
<reference evidence="2 3" key="1">
    <citation type="submission" date="2014-04" db="EMBL/GenBank/DDBJ databases">
        <authorList>
            <consortium name="DOE Joint Genome Institute"/>
            <person name="Kuo A."/>
            <person name="Kohler A."/>
            <person name="Costa M.D."/>
            <person name="Nagy L.G."/>
            <person name="Floudas D."/>
            <person name="Copeland A."/>
            <person name="Barry K.W."/>
            <person name="Cichocki N."/>
            <person name="Veneault-Fourrey C."/>
            <person name="LaButti K."/>
            <person name="Lindquist E.A."/>
            <person name="Lipzen A."/>
            <person name="Lundell T."/>
            <person name="Morin E."/>
            <person name="Murat C."/>
            <person name="Sun H."/>
            <person name="Tunlid A."/>
            <person name="Henrissat B."/>
            <person name="Grigoriev I.V."/>
            <person name="Hibbett D.S."/>
            <person name="Martin F."/>
            <person name="Nordberg H.P."/>
            <person name="Cantor M.N."/>
            <person name="Hua S.X."/>
        </authorList>
    </citation>
    <scope>NUCLEOTIDE SEQUENCE [LARGE SCALE GENOMIC DNA]</scope>
    <source>
        <strain evidence="2 3">Marx 270</strain>
    </source>
</reference>
<organism evidence="2 3">
    <name type="scientific">Pisolithus tinctorius Marx 270</name>
    <dbReference type="NCBI Taxonomy" id="870435"/>
    <lineage>
        <taxon>Eukaryota</taxon>
        <taxon>Fungi</taxon>
        <taxon>Dikarya</taxon>
        <taxon>Basidiomycota</taxon>
        <taxon>Agaricomycotina</taxon>
        <taxon>Agaricomycetes</taxon>
        <taxon>Agaricomycetidae</taxon>
        <taxon>Boletales</taxon>
        <taxon>Sclerodermatineae</taxon>
        <taxon>Pisolithaceae</taxon>
        <taxon>Pisolithus</taxon>
    </lineage>
</organism>
<dbReference type="EMBL" id="KN832005">
    <property type="protein sequence ID" value="KIN99402.1"/>
    <property type="molecule type" value="Genomic_DNA"/>
</dbReference>
<dbReference type="Proteomes" id="UP000054217">
    <property type="component" value="Unassembled WGS sequence"/>
</dbReference>
<dbReference type="InParanoid" id="A0A0C3IR62"/>
<feature type="region of interest" description="Disordered" evidence="1">
    <location>
        <begin position="43"/>
        <end position="79"/>
    </location>
</feature>
<protein>
    <submittedName>
        <fullName evidence="2">Uncharacterized protein</fullName>
    </submittedName>
</protein>
<name>A0A0C3IR62_PISTI</name>
<dbReference type="HOGENOM" id="CLU_048923_0_0_1"/>
<dbReference type="STRING" id="870435.A0A0C3IR62"/>